<keyword evidence="2" id="KW-1185">Reference proteome</keyword>
<dbReference type="EMBL" id="WWCT01000018">
    <property type="protein sequence ID" value="MYN28880.1"/>
    <property type="molecule type" value="Genomic_DNA"/>
</dbReference>
<protein>
    <submittedName>
        <fullName evidence="1">Uncharacterized protein</fullName>
    </submittedName>
</protein>
<sequence>MKIVAKKVPKEWPRAGCGRQCKFTTYKSGLQEILLHIPMAAPARPGSHDASVARSAPAAALNFHGAN</sequence>
<proteinExistence type="predicted"/>
<reference evidence="1 2" key="1">
    <citation type="submission" date="2019-12" db="EMBL/GenBank/DDBJ databases">
        <title>Novel species isolated from a subtropical stream in China.</title>
        <authorList>
            <person name="Lu H."/>
        </authorList>
    </citation>
    <scope>NUCLEOTIDE SEQUENCE [LARGE SCALE GENOMIC DNA]</scope>
    <source>
        <strain evidence="1 2">CY42W</strain>
    </source>
</reference>
<evidence type="ECO:0000313" key="1">
    <source>
        <dbReference type="EMBL" id="MYN28880.1"/>
    </source>
</evidence>
<evidence type="ECO:0000313" key="2">
    <source>
        <dbReference type="Proteomes" id="UP000642144"/>
    </source>
</evidence>
<comment type="caution">
    <text evidence="1">The sequence shown here is derived from an EMBL/GenBank/DDBJ whole genome shotgun (WGS) entry which is preliminary data.</text>
</comment>
<dbReference type="RefSeq" id="WP_161056659.1">
    <property type="nucleotide sequence ID" value="NZ_WWCT01000018.1"/>
</dbReference>
<organism evidence="1 2">
    <name type="scientific">Duganella levis</name>
    <dbReference type="NCBI Taxonomy" id="2692169"/>
    <lineage>
        <taxon>Bacteria</taxon>
        <taxon>Pseudomonadati</taxon>
        <taxon>Pseudomonadota</taxon>
        <taxon>Betaproteobacteria</taxon>
        <taxon>Burkholderiales</taxon>
        <taxon>Oxalobacteraceae</taxon>
        <taxon>Telluria group</taxon>
        <taxon>Duganella</taxon>
    </lineage>
</organism>
<name>A0ABW9W5D9_9BURK</name>
<gene>
    <name evidence="1" type="ORF">GTP69_20970</name>
</gene>
<accession>A0ABW9W5D9</accession>
<dbReference type="Proteomes" id="UP000642144">
    <property type="component" value="Unassembled WGS sequence"/>
</dbReference>